<organism evidence="1">
    <name type="scientific">marine metagenome</name>
    <dbReference type="NCBI Taxonomy" id="408172"/>
    <lineage>
        <taxon>unclassified sequences</taxon>
        <taxon>metagenomes</taxon>
        <taxon>ecological metagenomes</taxon>
    </lineage>
</organism>
<dbReference type="EMBL" id="UINC01002025">
    <property type="protein sequence ID" value="SUZ92027.1"/>
    <property type="molecule type" value="Genomic_DNA"/>
</dbReference>
<dbReference type="AlphaFoldDB" id="A0A381RQ55"/>
<accession>A0A381RQ55</accession>
<gene>
    <name evidence="1" type="ORF">METZ01_LOCUS44881</name>
</gene>
<proteinExistence type="predicted"/>
<sequence>VGKHGLVVGLLAGIVGNPSEADAAISLDYEDGTLRDGVALYDEVFQCDAVSTDCRAMDV</sequence>
<protein>
    <submittedName>
        <fullName evidence="1">Uncharacterized protein</fullName>
    </submittedName>
</protein>
<feature type="non-terminal residue" evidence="1">
    <location>
        <position position="1"/>
    </location>
</feature>
<reference evidence="1" key="1">
    <citation type="submission" date="2018-05" db="EMBL/GenBank/DDBJ databases">
        <authorList>
            <person name="Lanie J.A."/>
            <person name="Ng W.-L."/>
            <person name="Kazmierczak K.M."/>
            <person name="Andrzejewski T.M."/>
            <person name="Davidsen T.M."/>
            <person name="Wayne K.J."/>
            <person name="Tettelin H."/>
            <person name="Glass J.I."/>
            <person name="Rusch D."/>
            <person name="Podicherti R."/>
            <person name="Tsui H.-C.T."/>
            <person name="Winkler M.E."/>
        </authorList>
    </citation>
    <scope>NUCLEOTIDE SEQUENCE</scope>
</reference>
<name>A0A381RQ55_9ZZZZ</name>
<evidence type="ECO:0000313" key="1">
    <source>
        <dbReference type="EMBL" id="SUZ92027.1"/>
    </source>
</evidence>